<dbReference type="EMBL" id="AM485999">
    <property type="protein sequence ID" value="CAN68766.1"/>
    <property type="molecule type" value="Genomic_DNA"/>
</dbReference>
<evidence type="ECO:0000313" key="1">
    <source>
        <dbReference type="EMBL" id="CAN68766.1"/>
    </source>
</evidence>
<gene>
    <name evidence="1" type="ORF">VITISV_024754</name>
</gene>
<dbReference type="AlphaFoldDB" id="A5C8H7"/>
<protein>
    <submittedName>
        <fullName evidence="1">Uncharacterized protein</fullName>
    </submittedName>
</protein>
<reference evidence="1" key="1">
    <citation type="journal article" date="2007" name="PLoS ONE">
        <title>The first genome sequence of an elite grapevine cultivar (Pinot noir Vitis vinifera L.): coping with a highly heterozygous genome.</title>
        <authorList>
            <person name="Velasco R."/>
            <person name="Zharkikh A."/>
            <person name="Troggio M."/>
            <person name="Cartwright D.A."/>
            <person name="Cestaro A."/>
            <person name="Pruss D."/>
            <person name="Pindo M."/>
            <person name="FitzGerald L.M."/>
            <person name="Vezzulli S."/>
            <person name="Reid J."/>
            <person name="Malacarne G."/>
            <person name="Iliev D."/>
            <person name="Coppola G."/>
            <person name="Wardell B."/>
            <person name="Micheletti D."/>
            <person name="Macalma T."/>
            <person name="Facci M."/>
            <person name="Mitchell J.T."/>
            <person name="Perazzolli M."/>
            <person name="Eldredge G."/>
            <person name="Gatto P."/>
            <person name="Oyzerski R."/>
            <person name="Moretto M."/>
            <person name="Gutin N."/>
            <person name="Stefanini M."/>
            <person name="Chen Y."/>
            <person name="Segala C."/>
            <person name="Davenport C."/>
            <person name="Dematte L."/>
            <person name="Mraz A."/>
            <person name="Battilana J."/>
            <person name="Stormo K."/>
            <person name="Costa F."/>
            <person name="Tao Q."/>
            <person name="Si-Ammour A."/>
            <person name="Harkins T."/>
            <person name="Lackey A."/>
            <person name="Perbost C."/>
            <person name="Taillon B."/>
            <person name="Stella A."/>
            <person name="Solovyev V."/>
            <person name="Fawcett J.A."/>
            <person name="Sterck L."/>
            <person name="Vandepoele K."/>
            <person name="Grando S.M."/>
            <person name="Toppo S."/>
            <person name="Moser C."/>
            <person name="Lanchbury J."/>
            <person name="Bogden R."/>
            <person name="Skolnick M."/>
            <person name="Sgaramella V."/>
            <person name="Bhatnagar S.K."/>
            <person name="Fontana P."/>
            <person name="Gutin A."/>
            <person name="Van de Peer Y."/>
            <person name="Salamini F."/>
            <person name="Viola R."/>
        </authorList>
    </citation>
    <scope>NUCLEOTIDE SEQUENCE</scope>
</reference>
<proteinExistence type="predicted"/>
<accession>A5C8H7</accession>
<name>A5C8H7_VITVI</name>
<organism evidence="1">
    <name type="scientific">Vitis vinifera</name>
    <name type="common">Grape</name>
    <dbReference type="NCBI Taxonomy" id="29760"/>
    <lineage>
        <taxon>Eukaryota</taxon>
        <taxon>Viridiplantae</taxon>
        <taxon>Streptophyta</taxon>
        <taxon>Embryophyta</taxon>
        <taxon>Tracheophyta</taxon>
        <taxon>Spermatophyta</taxon>
        <taxon>Magnoliopsida</taxon>
        <taxon>eudicotyledons</taxon>
        <taxon>Gunneridae</taxon>
        <taxon>Pentapetalae</taxon>
        <taxon>rosids</taxon>
        <taxon>Vitales</taxon>
        <taxon>Vitaceae</taxon>
        <taxon>Viteae</taxon>
        <taxon>Vitis</taxon>
    </lineage>
</organism>
<sequence length="141" mass="15651">MSQNQQCHVWHVVEQCNDQCDVLLTDGMYNINQVETVKAQDLEVPYEPKGPKIPWLETSQKLCSRDGGRVDVTNVMDEECCWSTECEQGRGCEAPKVRDVGEVKCGNEGIATLGTPLNDDGYSDKISSILSIIRVKSTIIS</sequence>